<accession>A0A1W6JHF8</accession>
<protein>
    <submittedName>
        <fullName evidence="1">Uncharacterized protein</fullName>
    </submittedName>
</protein>
<reference evidence="1 2" key="1">
    <citation type="journal article" date="2017" name="Viruses">
        <title>Phage Biodiversity in Artisanal Cheese Wheys Reflects the Complexity of the Fermentation Process.</title>
        <authorList>
            <person name="Mahony J."/>
            <person name="Moscarelli A."/>
            <person name="Kelleher P."/>
            <person name="Lugli G.A."/>
            <person name="Ventura M."/>
            <person name="Settanni L."/>
            <person name="van Sinderen D."/>
        </authorList>
    </citation>
    <scope>NUCLEOTIDE SEQUENCE [LARGE SCALE GENOMIC DNA]</scope>
</reference>
<sequence length="184" mass="21212">MSDSIDLRLWMTIRRYVYTKGQPFLDLLLTIADKNEFTDYHKRYYNFDEEFEKHFTHEAYSRSQLGSQFPLVALGFRETNPGPCVPEYMILLNYAFQTISPRDCRDNGAVEIMNTPEGILRYKSALSAAFLDVICQAPLNIKDLGDDGLPVAYRLGAVRQTPLNQANEMQFGSNTYQVWIKTKC</sequence>
<keyword evidence="2" id="KW-1185">Reference proteome</keyword>
<organism evidence="1 2">
    <name type="scientific">Lactococcus phage LW31</name>
    <dbReference type="NCBI Taxonomy" id="1965478"/>
    <lineage>
        <taxon>Viruses</taxon>
        <taxon>Duplodnaviria</taxon>
        <taxon>Heunggongvirae</taxon>
        <taxon>Uroviricota</taxon>
        <taxon>Caudoviricetes</taxon>
        <taxon>Teubervirus</taxon>
        <taxon>Teubervirus LW31</taxon>
    </lineage>
</organism>
<dbReference type="EMBL" id="KY554762">
    <property type="protein sequence ID" value="ARM65667.1"/>
    <property type="molecule type" value="Genomic_DNA"/>
</dbReference>
<gene>
    <name evidence="1" type="ORF">LW31_065</name>
</gene>
<name>A0A1W6JHF8_9CAUD</name>
<evidence type="ECO:0000313" key="2">
    <source>
        <dbReference type="Proteomes" id="UP000224502"/>
    </source>
</evidence>
<evidence type="ECO:0000313" key="1">
    <source>
        <dbReference type="EMBL" id="ARM65667.1"/>
    </source>
</evidence>
<proteinExistence type="predicted"/>
<dbReference type="Proteomes" id="UP000224502">
    <property type="component" value="Segment"/>
</dbReference>